<dbReference type="KEGG" id="cint:HZF06_22600"/>
<dbReference type="EMBL" id="CP059378">
    <property type="protein sequence ID" value="QLY79775.1"/>
    <property type="molecule type" value="Genomic_DNA"/>
</dbReference>
<dbReference type="PANTHER" id="PTHR42846">
    <property type="entry name" value="NI-SIROHYDROCHLORIN A,C-DIAMIDE REDUCTIVE CYCLASE COMPLEX, COMPONENT CFBD"/>
    <property type="match status" value="1"/>
</dbReference>
<gene>
    <name evidence="2" type="ORF">HZF06_22600</name>
</gene>
<protein>
    <recommendedName>
        <fullName evidence="1">Nitrogenase/oxidoreductase component 1 domain-containing protein</fullName>
    </recommendedName>
</protein>
<sequence length="398" mass="44643">MGLYKYYSIPSDRMGALWTLLSIRGACILEFGTAGTTRFALNNFHKMKGVQNGQLYTTHLDENDIAMGDVSRMDKAIDDIVKEGLATNIFLMSSTVSSVIGIDLEAYCYIYSEKYPQINFIYISNDGFKGDWTLGVKNALESLVAHIPKEVNRSEEFTYNIIGACADDYNYEADCMEVDRIMKAGFNGENICTLTSNTSIKDIEKMGSAHLNIVMRSEGEEAAKVLGKKFGTPYVIGRPYGLKGTLEWIKKIEEAAKISINKEFVENEEKLLKEKIDEVSLVSKKSSICLSGHYDVVKGIRNFVRDEIGININNIWCSSPSLSTEEVPFYEEKIWEEIILKGDYDTLMGNGVVINIGKENCNKLQIDLPNLVYSRGEQVDNPYVGFKGTLCILNKLIK</sequence>
<dbReference type="Pfam" id="PF00148">
    <property type="entry name" value="Oxidored_nitro"/>
    <property type="match status" value="1"/>
</dbReference>
<accession>A0A7D7A047</accession>
<dbReference type="RefSeq" id="WP_181601769.1">
    <property type="nucleotide sequence ID" value="NZ_CP059378.1"/>
</dbReference>
<proteinExistence type="predicted"/>
<evidence type="ECO:0000313" key="3">
    <source>
        <dbReference type="Proteomes" id="UP000512286"/>
    </source>
</evidence>
<evidence type="ECO:0000259" key="1">
    <source>
        <dbReference type="Pfam" id="PF00148"/>
    </source>
</evidence>
<dbReference type="PANTHER" id="PTHR42846:SF1">
    <property type="entry name" value="NI-SIROHYDROCHLORIN A,C-DIAMIDE REDUCTIVE CYCLASE COMPLEX, COMPONENT CFBD"/>
    <property type="match status" value="1"/>
</dbReference>
<name>A0A7D7A047_9CLOT</name>
<feature type="domain" description="Nitrogenase/oxidoreductase component 1" evidence="1">
    <location>
        <begin position="13"/>
        <end position="396"/>
    </location>
</feature>
<dbReference type="InterPro" id="IPR052673">
    <property type="entry name" value="Ni-siroh_cyclase_CfbD"/>
</dbReference>
<reference evidence="2 3" key="1">
    <citation type="submission" date="2020-07" db="EMBL/GenBank/DDBJ databases">
        <title>Electron transfer.</title>
        <authorList>
            <person name="Huang L."/>
            <person name="Liu X."/>
            <person name="Zhou S."/>
        </authorList>
    </citation>
    <scope>NUCLEOTIDE SEQUENCE [LARGE SCALE GENOMIC DNA]</scope>
    <source>
        <strain evidence="2 3">Lx1</strain>
    </source>
</reference>
<dbReference type="Gene3D" id="3.40.50.1980">
    <property type="entry name" value="Nitrogenase molybdenum iron protein domain"/>
    <property type="match status" value="2"/>
</dbReference>
<dbReference type="InterPro" id="IPR000510">
    <property type="entry name" value="Nase/OxRdtase_comp1"/>
</dbReference>
<dbReference type="GO" id="GO:0016491">
    <property type="term" value="F:oxidoreductase activity"/>
    <property type="evidence" value="ECO:0007669"/>
    <property type="project" value="InterPro"/>
</dbReference>
<organism evidence="2 3">
    <name type="scientific">Clostridium intestinale</name>
    <dbReference type="NCBI Taxonomy" id="36845"/>
    <lineage>
        <taxon>Bacteria</taxon>
        <taxon>Bacillati</taxon>
        <taxon>Bacillota</taxon>
        <taxon>Clostridia</taxon>
        <taxon>Eubacteriales</taxon>
        <taxon>Clostridiaceae</taxon>
        <taxon>Clostridium</taxon>
    </lineage>
</organism>
<dbReference type="CDD" id="cd00316">
    <property type="entry name" value="Oxidoreductase_nitrogenase"/>
    <property type="match status" value="1"/>
</dbReference>
<dbReference type="AlphaFoldDB" id="A0A7D7A047"/>
<dbReference type="SUPFAM" id="SSF53807">
    <property type="entry name" value="Helical backbone' metal receptor"/>
    <property type="match status" value="1"/>
</dbReference>
<dbReference type="Proteomes" id="UP000512286">
    <property type="component" value="Chromosome"/>
</dbReference>
<evidence type="ECO:0000313" key="2">
    <source>
        <dbReference type="EMBL" id="QLY79775.1"/>
    </source>
</evidence>